<keyword evidence="3" id="KW-1003">Cell membrane</keyword>
<proteinExistence type="inferred from homology"/>
<gene>
    <name evidence="12" type="ORF">ODALV1_LOCUS14237</name>
</gene>
<feature type="transmembrane region" description="Helical" evidence="7">
    <location>
        <begin position="493"/>
        <end position="516"/>
    </location>
</feature>
<feature type="transmembrane region" description="Helical" evidence="7">
    <location>
        <begin position="616"/>
        <end position="638"/>
    </location>
</feature>
<dbReference type="PANTHER" id="PTHR10590:SF4">
    <property type="entry name" value="SOLUTE CARRIER FAMILY 28 MEMBER 3"/>
    <property type="match status" value="1"/>
</dbReference>
<accession>A0ABP1QV54</accession>
<dbReference type="InterPro" id="IPR011657">
    <property type="entry name" value="CNT_C_dom"/>
</dbReference>
<keyword evidence="6 7" id="KW-0472">Membrane</keyword>
<dbReference type="EMBL" id="CAXLJM020000045">
    <property type="protein sequence ID" value="CAL8110425.1"/>
    <property type="molecule type" value="Genomic_DNA"/>
</dbReference>
<keyword evidence="13" id="KW-1185">Reference proteome</keyword>
<feature type="transmembrane region" description="Helical" evidence="7">
    <location>
        <begin position="146"/>
        <end position="166"/>
    </location>
</feature>
<feature type="transmembrane region" description="Helical" evidence="7">
    <location>
        <begin position="223"/>
        <end position="239"/>
    </location>
</feature>
<evidence type="ECO:0000256" key="7">
    <source>
        <dbReference type="RuleBase" id="RU362018"/>
    </source>
</evidence>
<feature type="region of interest" description="Disordered" evidence="8">
    <location>
        <begin position="1"/>
        <end position="24"/>
    </location>
</feature>
<dbReference type="InterPro" id="IPR008276">
    <property type="entry name" value="C_nuclsd_transpt"/>
</dbReference>
<feature type="transmembrane region" description="Helical" evidence="7">
    <location>
        <begin position="550"/>
        <end position="569"/>
    </location>
</feature>
<feature type="domain" description="Concentrative nucleoside transporter C-terminal" evidence="10">
    <location>
        <begin position="432"/>
        <end position="636"/>
    </location>
</feature>
<evidence type="ECO:0000256" key="6">
    <source>
        <dbReference type="ARBA" id="ARBA00023136"/>
    </source>
</evidence>
<evidence type="ECO:0000256" key="3">
    <source>
        <dbReference type="ARBA" id="ARBA00022475"/>
    </source>
</evidence>
<name>A0ABP1QV54_9HEXA</name>
<feature type="transmembrane region" description="Helical" evidence="7">
    <location>
        <begin position="403"/>
        <end position="425"/>
    </location>
</feature>
<evidence type="ECO:0000313" key="12">
    <source>
        <dbReference type="EMBL" id="CAL8110425.1"/>
    </source>
</evidence>
<evidence type="ECO:0000313" key="13">
    <source>
        <dbReference type="Proteomes" id="UP001642540"/>
    </source>
</evidence>
<dbReference type="Proteomes" id="UP001642540">
    <property type="component" value="Unassembled WGS sequence"/>
</dbReference>
<sequence>MENPQEDKNSMTVNSGNENEGFELNESNVISERTSYIPAKNNKFTTNLENNCSIRRKKVSLNIPDDADNSNNAVEFKDLDYDPDDVNFVARIVDGIRLGTANLVIKYNDIVKKLTTGIVIILYNAYFITAILYNRRNNLDWEWCDGHGLLIILTCLTYFFLFYYYVLKRLLGKVIKDVIIDPAERCGKRLLSIWYFKILTILLIVGSIAAFIIIDAWETPRRIISALGIIVMIIIGFLFSKHPGRVQWRQVFGGMALQFTFGLLILRWEGGRNFLECVSRKVTIFLAFSHHGSNFIYGYLSSGRFVVTNSSSYSELVGQTLGIDPLFVFGSLSVIYFFSFFVGLLYHMGIMIWVVTKVGWILQVLLGTTAAESMNAAANIFLGQTEAPILIKPFLNEMTKSEIHAVMTGGFATIAGSVMAAYISFGVEASSLLTASVLAAPAALSISKLLYPETQVTKTSAADIQQMKTKTEGNALDAAAQGAAQGFILIGNIVANLIAVISFVAFLNSIIGWFGMLVGLEQLSFEWILSKIFIPFAYILGVDSDDTENVALLLGLKLVVNEFVAYKRLLDMNLTPRSKRIAEYALCSFSNFSSVGIQLGGLSTLAPSRRADFSNVVWRALLAGTLASLLNACLAGTLL</sequence>
<protein>
    <recommendedName>
        <fullName evidence="7">Sodium/nucleoside cotransporter</fullName>
    </recommendedName>
</protein>
<comment type="caution">
    <text evidence="12">The sequence shown here is derived from an EMBL/GenBank/DDBJ whole genome shotgun (WGS) entry which is preliminary data.</text>
</comment>
<evidence type="ECO:0000256" key="1">
    <source>
        <dbReference type="ARBA" id="ARBA00004651"/>
    </source>
</evidence>
<feature type="domain" description="Concentrative nucleoside transporter N-terminal" evidence="9">
    <location>
        <begin position="227"/>
        <end position="300"/>
    </location>
</feature>
<keyword evidence="7" id="KW-0813">Transport</keyword>
<dbReference type="InterPro" id="IPR002668">
    <property type="entry name" value="CNT_N_dom"/>
</dbReference>
<feature type="transmembrane region" description="Helical" evidence="7">
    <location>
        <begin position="431"/>
        <end position="451"/>
    </location>
</feature>
<evidence type="ECO:0000256" key="8">
    <source>
        <dbReference type="SAM" id="MobiDB-lite"/>
    </source>
</evidence>
<dbReference type="Pfam" id="PF01773">
    <property type="entry name" value="Nucleos_tra2_N"/>
    <property type="match status" value="1"/>
</dbReference>
<reference evidence="12 13" key="1">
    <citation type="submission" date="2024-08" db="EMBL/GenBank/DDBJ databases">
        <authorList>
            <person name="Cucini C."/>
            <person name="Frati F."/>
        </authorList>
    </citation>
    <scope>NUCLEOTIDE SEQUENCE [LARGE SCALE GENOMIC DNA]</scope>
</reference>
<organism evidence="12 13">
    <name type="scientific">Orchesella dallaii</name>
    <dbReference type="NCBI Taxonomy" id="48710"/>
    <lineage>
        <taxon>Eukaryota</taxon>
        <taxon>Metazoa</taxon>
        <taxon>Ecdysozoa</taxon>
        <taxon>Arthropoda</taxon>
        <taxon>Hexapoda</taxon>
        <taxon>Collembola</taxon>
        <taxon>Entomobryomorpha</taxon>
        <taxon>Entomobryoidea</taxon>
        <taxon>Orchesellidae</taxon>
        <taxon>Orchesellinae</taxon>
        <taxon>Orchesella</taxon>
    </lineage>
</organism>
<feature type="domain" description="Nucleoside transporter/FeoB GTPase Gate" evidence="11">
    <location>
        <begin position="331"/>
        <end position="426"/>
    </location>
</feature>
<dbReference type="InterPro" id="IPR018270">
    <property type="entry name" value="C_nuclsd_transpt_met_bac"/>
</dbReference>
<evidence type="ECO:0000256" key="2">
    <source>
        <dbReference type="ARBA" id="ARBA00009033"/>
    </source>
</evidence>
<dbReference type="NCBIfam" id="TIGR00804">
    <property type="entry name" value="nupC"/>
    <property type="match status" value="1"/>
</dbReference>
<comment type="similarity">
    <text evidence="2 7">Belongs to the concentrative nucleoside transporter (CNT) (TC 2.A.41) family.</text>
</comment>
<keyword evidence="5 7" id="KW-1133">Transmembrane helix</keyword>
<feature type="transmembrane region" description="Helical" evidence="7">
    <location>
        <begin position="581"/>
        <end position="604"/>
    </location>
</feature>
<feature type="transmembrane region" description="Helical" evidence="7">
    <location>
        <begin position="114"/>
        <end position="134"/>
    </location>
</feature>
<dbReference type="InterPro" id="IPR011642">
    <property type="entry name" value="Gate_dom"/>
</dbReference>
<comment type="subcellular location">
    <subcellularLocation>
        <location evidence="1">Cell membrane</location>
        <topology evidence="1">Multi-pass membrane protein</topology>
    </subcellularLocation>
</comment>
<feature type="transmembrane region" description="Helical" evidence="7">
    <location>
        <begin position="321"/>
        <end position="354"/>
    </location>
</feature>
<evidence type="ECO:0000256" key="4">
    <source>
        <dbReference type="ARBA" id="ARBA00022692"/>
    </source>
</evidence>
<feature type="transmembrane region" description="Helical" evidence="7">
    <location>
        <begin position="194"/>
        <end position="217"/>
    </location>
</feature>
<keyword evidence="4 7" id="KW-0812">Transmembrane</keyword>
<evidence type="ECO:0000259" key="10">
    <source>
        <dbReference type="Pfam" id="PF07662"/>
    </source>
</evidence>
<dbReference type="Pfam" id="PF07670">
    <property type="entry name" value="Gate"/>
    <property type="match status" value="1"/>
</dbReference>
<evidence type="ECO:0000259" key="11">
    <source>
        <dbReference type="Pfam" id="PF07670"/>
    </source>
</evidence>
<dbReference type="PANTHER" id="PTHR10590">
    <property type="entry name" value="SODIUM/NUCLEOSIDE COTRANSPORTER"/>
    <property type="match status" value="1"/>
</dbReference>
<evidence type="ECO:0000259" key="9">
    <source>
        <dbReference type="Pfam" id="PF01773"/>
    </source>
</evidence>
<feature type="transmembrane region" description="Helical" evidence="7">
    <location>
        <begin position="360"/>
        <end position="382"/>
    </location>
</feature>
<evidence type="ECO:0000256" key="5">
    <source>
        <dbReference type="ARBA" id="ARBA00022989"/>
    </source>
</evidence>
<dbReference type="Pfam" id="PF07662">
    <property type="entry name" value="Nucleos_tra2_C"/>
    <property type="match status" value="1"/>
</dbReference>